<accession>D1Z1M4</accession>
<dbReference type="CDD" id="cd01124">
    <property type="entry name" value="KaiC-like"/>
    <property type="match status" value="1"/>
</dbReference>
<dbReference type="AlphaFoldDB" id="D1Z1M4"/>
<dbReference type="KEGG" id="mpd:MCP_2524"/>
<evidence type="ECO:0000313" key="3">
    <source>
        <dbReference type="Proteomes" id="UP000001882"/>
    </source>
</evidence>
<dbReference type="Proteomes" id="UP000001882">
    <property type="component" value="Chromosome"/>
</dbReference>
<dbReference type="InParanoid" id="D1Z1M4"/>
<dbReference type="Pfam" id="PF06745">
    <property type="entry name" value="ATPase"/>
    <property type="match status" value="1"/>
</dbReference>
<dbReference type="EMBL" id="AP011532">
    <property type="protein sequence ID" value="BAI62596.1"/>
    <property type="molecule type" value="Genomic_DNA"/>
</dbReference>
<dbReference type="STRING" id="304371.MCP_2524"/>
<dbReference type="InterPro" id="IPR014774">
    <property type="entry name" value="KaiC-like_dom"/>
</dbReference>
<gene>
    <name evidence="2" type="ordered locus">MCP_2524</name>
</gene>
<dbReference type="PROSITE" id="PS51146">
    <property type="entry name" value="KAIC"/>
    <property type="match status" value="1"/>
</dbReference>
<dbReference type="GO" id="GO:0005524">
    <property type="term" value="F:ATP binding"/>
    <property type="evidence" value="ECO:0007669"/>
    <property type="project" value="InterPro"/>
</dbReference>
<keyword evidence="3" id="KW-1185">Reference proteome</keyword>
<dbReference type="PANTHER" id="PTHR42926">
    <property type="match status" value="1"/>
</dbReference>
<name>D1Z1M4_METPS</name>
<dbReference type="InterPro" id="IPR051347">
    <property type="entry name" value="Circadian_clock_KaiC-rel"/>
</dbReference>
<dbReference type="PANTHER" id="PTHR42926:SF1">
    <property type="entry name" value="CIRCADIAN CLOCK OSCILLATOR PROTEIN KAIC 1"/>
    <property type="match status" value="1"/>
</dbReference>
<dbReference type="InterPro" id="IPR010624">
    <property type="entry name" value="KaiC_dom"/>
</dbReference>
<protein>
    <recommendedName>
        <fullName evidence="1">KaiC domain-containing protein</fullName>
    </recommendedName>
</protein>
<sequence>MTTTRLKTGIPGLDKMTGGGFLKGDTTLVTGPPGTGKTTFGLQFLMHGVLESQSGVFVTVEETPEKIANDALNFGWDLRKLEAEGRLRLYQLRSEMLQSGGAPIMQCLDVINSVKAERVVIDPISLYSMNVHDPNDLRRELYAFVNYMKENGLTLLLTHEVPDIMSRTSKISDYGLEFIVDSIIMLQYVEIESAISRSINVLKMRGSSHDMAIRRYRISGKGIEIEAPFEGYEGIMSGTARKSGAEAFMEAFRR</sequence>
<dbReference type="InterPro" id="IPR027417">
    <property type="entry name" value="P-loop_NTPase"/>
</dbReference>
<feature type="domain" description="KaiC" evidence="1">
    <location>
        <begin position="4"/>
        <end position="239"/>
    </location>
</feature>
<organism evidence="2 3">
    <name type="scientific">Methanocella paludicola (strain DSM 17711 / JCM 13418 / NBRC 101707 / SANAE)</name>
    <dbReference type="NCBI Taxonomy" id="304371"/>
    <lineage>
        <taxon>Archaea</taxon>
        <taxon>Methanobacteriati</taxon>
        <taxon>Methanobacteriota</taxon>
        <taxon>Stenosarchaea group</taxon>
        <taxon>Methanomicrobia</taxon>
        <taxon>Methanocellales</taxon>
        <taxon>Methanocellaceae</taxon>
        <taxon>Methanocella</taxon>
    </lineage>
</organism>
<dbReference type="SUPFAM" id="SSF52540">
    <property type="entry name" value="P-loop containing nucleoside triphosphate hydrolases"/>
    <property type="match status" value="1"/>
</dbReference>
<dbReference type="PRINTS" id="PR01874">
    <property type="entry name" value="DNAREPAIRADA"/>
</dbReference>
<reference evidence="3" key="3">
    <citation type="journal article" date="2011" name="PLoS ONE">
        <title>Genome sequence of a mesophilic hydrogenotrophic methanogen Methanocella paludicola, the first cultivated representative of the order Methanocellales.</title>
        <authorList>
            <person name="Sakai S."/>
            <person name="Takaki Y."/>
            <person name="Shimamura S."/>
            <person name="Sekine M."/>
            <person name="Tajima T."/>
            <person name="Kosugi H."/>
            <person name="Ichikawa N."/>
            <person name="Tasumi E."/>
            <person name="Hiraki A.T."/>
            <person name="Shimizu A."/>
            <person name="Kato Y."/>
            <person name="Nishiko R."/>
            <person name="Mori K."/>
            <person name="Fujita N."/>
            <person name="Imachi H."/>
            <person name="Takai K."/>
        </authorList>
    </citation>
    <scope>NUCLEOTIDE SEQUENCE [LARGE SCALE GENOMIC DNA]</scope>
    <source>
        <strain evidence="3">DSM 17711 / JCM 13418 / NBRC 101707 / SANAE</strain>
    </source>
</reference>
<dbReference type="eggNOG" id="arCOG01171">
    <property type="taxonomic scope" value="Archaea"/>
</dbReference>
<evidence type="ECO:0000313" key="2">
    <source>
        <dbReference type="EMBL" id="BAI62596.1"/>
    </source>
</evidence>
<reference evidence="2 3" key="2">
    <citation type="journal article" date="2008" name="Int. J. Syst. Evol. Microbiol.">
        <title>Methanocella paludicola gen. nov., sp. nov., a methane-producing archaeon, the first isolate of the lineage 'Rice Cluster I', and proposal of the new archaeal order Methanocellales ord. nov.</title>
        <authorList>
            <person name="Sakai S."/>
            <person name="Imachi H."/>
            <person name="Hanada S."/>
            <person name="Ohashi A."/>
            <person name="Harada H."/>
            <person name="Kamagata Y."/>
        </authorList>
    </citation>
    <scope>NUCLEOTIDE SEQUENCE [LARGE SCALE GENOMIC DNA]</scope>
    <source>
        <strain evidence="3">DSM 17711 / JCM 13418 / NBRC 101707 / SANAE</strain>
    </source>
</reference>
<dbReference type="Gene3D" id="3.40.50.300">
    <property type="entry name" value="P-loop containing nucleotide triphosphate hydrolases"/>
    <property type="match status" value="1"/>
</dbReference>
<evidence type="ECO:0000259" key="1">
    <source>
        <dbReference type="PROSITE" id="PS51146"/>
    </source>
</evidence>
<reference evidence="2 3" key="1">
    <citation type="journal article" date="2007" name="Appl. Environ. Microbiol.">
        <title>Isolation of key methanogens for global methane emission from rice paddy fields: a novel isolate affiliated with the clone cluster rice cluster I.</title>
        <authorList>
            <person name="Sakai S."/>
            <person name="Imachi H."/>
            <person name="Sekiguchi Y."/>
            <person name="Ohashi A."/>
            <person name="Harada H."/>
            <person name="Kamagata Y."/>
        </authorList>
    </citation>
    <scope>NUCLEOTIDE SEQUENCE [LARGE SCALE GENOMIC DNA]</scope>
    <source>
        <strain evidence="3">DSM 17711 / JCM 13418 / NBRC 101707 / SANAE</strain>
    </source>
</reference>
<proteinExistence type="predicted"/>
<dbReference type="OrthoDB" id="27015at2157"/>
<dbReference type="GeneID" id="8682276"/>
<dbReference type="RefSeq" id="WP_012901270.1">
    <property type="nucleotide sequence ID" value="NC_013665.1"/>
</dbReference>